<dbReference type="Pfam" id="PF03544">
    <property type="entry name" value="TonB_C"/>
    <property type="match status" value="1"/>
</dbReference>
<comment type="subcellular location">
    <subcellularLocation>
        <location evidence="1">Cell inner membrane</location>
        <topology evidence="1">Single-pass membrane protein</topology>
        <orientation evidence="1">Periplasmic side</orientation>
    </subcellularLocation>
</comment>
<keyword evidence="5" id="KW-0997">Cell inner membrane</keyword>
<evidence type="ECO:0000256" key="6">
    <source>
        <dbReference type="ARBA" id="ARBA00022692"/>
    </source>
</evidence>
<reference evidence="11" key="1">
    <citation type="submission" date="2022-04" db="EMBL/GenBank/DDBJ databases">
        <title>Hymenobacter sp. isolated from the air.</title>
        <authorList>
            <person name="Won M."/>
            <person name="Lee C.-M."/>
            <person name="Woen H.-Y."/>
            <person name="Kwon S.-W."/>
        </authorList>
    </citation>
    <scope>NUCLEOTIDE SEQUENCE</scope>
    <source>
        <strain evidence="11">5420S-77</strain>
    </source>
</reference>
<keyword evidence="9" id="KW-0472">Membrane</keyword>
<gene>
    <name evidence="11" type="ORF">MUN86_00465</name>
</gene>
<keyword evidence="6" id="KW-0812">Transmembrane</keyword>
<dbReference type="InterPro" id="IPR037682">
    <property type="entry name" value="TonB_C"/>
</dbReference>
<keyword evidence="7" id="KW-0653">Protein transport</keyword>
<dbReference type="InterPro" id="IPR006260">
    <property type="entry name" value="TonB/TolA_C"/>
</dbReference>
<dbReference type="PROSITE" id="PS52015">
    <property type="entry name" value="TONB_CTD"/>
    <property type="match status" value="1"/>
</dbReference>
<evidence type="ECO:0000256" key="4">
    <source>
        <dbReference type="ARBA" id="ARBA00022475"/>
    </source>
</evidence>
<evidence type="ECO:0000256" key="2">
    <source>
        <dbReference type="ARBA" id="ARBA00006555"/>
    </source>
</evidence>
<dbReference type="SUPFAM" id="SSF74653">
    <property type="entry name" value="TolA/TonB C-terminal domain"/>
    <property type="match status" value="1"/>
</dbReference>
<keyword evidence="8" id="KW-1133">Transmembrane helix</keyword>
<dbReference type="Proteomes" id="UP000830401">
    <property type="component" value="Chromosome"/>
</dbReference>
<dbReference type="InterPro" id="IPR051045">
    <property type="entry name" value="TonB-dependent_transducer"/>
</dbReference>
<organism evidence="11 12">
    <name type="scientific">Hymenobacter volaticus</name>
    <dbReference type="NCBI Taxonomy" id="2932254"/>
    <lineage>
        <taxon>Bacteria</taxon>
        <taxon>Pseudomonadati</taxon>
        <taxon>Bacteroidota</taxon>
        <taxon>Cytophagia</taxon>
        <taxon>Cytophagales</taxon>
        <taxon>Hymenobacteraceae</taxon>
        <taxon>Hymenobacter</taxon>
    </lineage>
</organism>
<evidence type="ECO:0000313" key="11">
    <source>
        <dbReference type="EMBL" id="UOQ66443.1"/>
    </source>
</evidence>
<dbReference type="Gene3D" id="3.30.1150.10">
    <property type="match status" value="1"/>
</dbReference>
<evidence type="ECO:0000256" key="1">
    <source>
        <dbReference type="ARBA" id="ARBA00004383"/>
    </source>
</evidence>
<dbReference type="PANTHER" id="PTHR33446">
    <property type="entry name" value="PROTEIN TONB-RELATED"/>
    <property type="match status" value="1"/>
</dbReference>
<dbReference type="NCBIfam" id="TIGR01352">
    <property type="entry name" value="tonB_Cterm"/>
    <property type="match status" value="1"/>
</dbReference>
<comment type="similarity">
    <text evidence="2">Belongs to the TonB family.</text>
</comment>
<feature type="domain" description="TonB C-terminal" evidence="10">
    <location>
        <begin position="1"/>
        <end position="83"/>
    </location>
</feature>
<name>A0ABY4G6D0_9BACT</name>
<proteinExistence type="inferred from homology"/>
<dbReference type="EMBL" id="CP095061">
    <property type="protein sequence ID" value="UOQ66443.1"/>
    <property type="molecule type" value="Genomic_DNA"/>
</dbReference>
<dbReference type="RefSeq" id="WP_245120558.1">
    <property type="nucleotide sequence ID" value="NZ_CP095061.1"/>
</dbReference>
<evidence type="ECO:0000313" key="12">
    <source>
        <dbReference type="Proteomes" id="UP000830401"/>
    </source>
</evidence>
<evidence type="ECO:0000256" key="7">
    <source>
        <dbReference type="ARBA" id="ARBA00022927"/>
    </source>
</evidence>
<evidence type="ECO:0000256" key="3">
    <source>
        <dbReference type="ARBA" id="ARBA00022448"/>
    </source>
</evidence>
<sequence length="83" mass="9644">MRKFIETHVRYPVGHREKGRVYISFVITKTGKVTDVRIQKGIGRPFDDEAMRVISMLGEFTTVRENGRVEDVLFTVPVFFNPK</sequence>
<keyword evidence="12" id="KW-1185">Reference proteome</keyword>
<evidence type="ECO:0000259" key="10">
    <source>
        <dbReference type="PROSITE" id="PS52015"/>
    </source>
</evidence>
<keyword evidence="3" id="KW-0813">Transport</keyword>
<accession>A0ABY4G6D0</accession>
<evidence type="ECO:0000256" key="9">
    <source>
        <dbReference type="ARBA" id="ARBA00023136"/>
    </source>
</evidence>
<protein>
    <submittedName>
        <fullName evidence="11">Energy transducer TonB</fullName>
    </submittedName>
</protein>
<dbReference type="PANTHER" id="PTHR33446:SF2">
    <property type="entry name" value="PROTEIN TONB"/>
    <property type="match status" value="1"/>
</dbReference>
<evidence type="ECO:0000256" key="8">
    <source>
        <dbReference type="ARBA" id="ARBA00022989"/>
    </source>
</evidence>
<keyword evidence="4" id="KW-1003">Cell membrane</keyword>
<evidence type="ECO:0000256" key="5">
    <source>
        <dbReference type="ARBA" id="ARBA00022519"/>
    </source>
</evidence>